<dbReference type="InterPro" id="IPR004095">
    <property type="entry name" value="TGS"/>
</dbReference>
<sequence>MWEAMGLVRIYTKPQGQQPDFTDPVVLSADRGGCTVEDFCNHIHRSLVKDVKYVLVWGTSARHSPQHCGLAQMLEDEDVVQIVKKKEKEDGGGRGRFKSHSNAPSRISDREKKAPLKT</sequence>
<gene>
    <name evidence="3" type="ORF">KY290_016270</name>
</gene>
<reference evidence="3 4" key="1">
    <citation type="journal article" date="2021" name="bioRxiv">
        <title>Chromosome-scale and haplotype-resolved genome assembly of a tetraploid potato cultivar.</title>
        <authorList>
            <person name="Sun H."/>
            <person name="Jiao W.-B."/>
            <person name="Krause K."/>
            <person name="Campoy J.A."/>
            <person name="Goel M."/>
            <person name="Folz-Donahue K."/>
            <person name="Kukat C."/>
            <person name="Huettel B."/>
            <person name="Schneeberger K."/>
        </authorList>
    </citation>
    <scope>NUCLEOTIDE SEQUENCE [LARGE SCALE GENOMIC DNA]</scope>
    <source>
        <strain evidence="3">SolTubOtavaFocal</strain>
        <tissue evidence="3">Leaves</tissue>
    </source>
</reference>
<comment type="caution">
    <text evidence="3">The sequence shown here is derived from an EMBL/GenBank/DDBJ whole genome shotgun (WGS) entry which is preliminary data.</text>
</comment>
<dbReference type="InterPro" id="IPR012675">
    <property type="entry name" value="Beta-grasp_dom_sf"/>
</dbReference>
<evidence type="ECO:0000256" key="1">
    <source>
        <dbReference type="SAM" id="MobiDB-lite"/>
    </source>
</evidence>
<dbReference type="PROSITE" id="PS51880">
    <property type="entry name" value="TGS"/>
    <property type="match status" value="1"/>
</dbReference>
<organism evidence="3 4">
    <name type="scientific">Solanum tuberosum</name>
    <name type="common">Potato</name>
    <dbReference type="NCBI Taxonomy" id="4113"/>
    <lineage>
        <taxon>Eukaryota</taxon>
        <taxon>Viridiplantae</taxon>
        <taxon>Streptophyta</taxon>
        <taxon>Embryophyta</taxon>
        <taxon>Tracheophyta</taxon>
        <taxon>Spermatophyta</taxon>
        <taxon>Magnoliopsida</taxon>
        <taxon>eudicotyledons</taxon>
        <taxon>Gunneridae</taxon>
        <taxon>Pentapetalae</taxon>
        <taxon>asterids</taxon>
        <taxon>lamiids</taxon>
        <taxon>Solanales</taxon>
        <taxon>Solanaceae</taxon>
        <taxon>Solanoideae</taxon>
        <taxon>Solaneae</taxon>
        <taxon>Solanum</taxon>
    </lineage>
</organism>
<name>A0ABQ7VWX9_SOLTU</name>
<dbReference type="EMBL" id="JAIVGD010000011">
    <property type="protein sequence ID" value="KAH0772289.1"/>
    <property type="molecule type" value="Genomic_DNA"/>
</dbReference>
<evidence type="ECO:0000313" key="3">
    <source>
        <dbReference type="EMBL" id="KAH0772289.1"/>
    </source>
</evidence>
<dbReference type="CDD" id="cd17230">
    <property type="entry name" value="TGS_DRG1"/>
    <property type="match status" value="1"/>
</dbReference>
<dbReference type="InterPro" id="IPR012676">
    <property type="entry name" value="TGS-like"/>
</dbReference>
<dbReference type="Pfam" id="PF02824">
    <property type="entry name" value="TGS"/>
    <property type="match status" value="1"/>
</dbReference>
<proteinExistence type="predicted"/>
<keyword evidence="4" id="KW-1185">Reference proteome</keyword>
<dbReference type="Gene3D" id="3.10.20.30">
    <property type="match status" value="1"/>
</dbReference>
<dbReference type="PANTHER" id="PTHR43127">
    <property type="entry name" value="DEVELOPMENTALLY-REGULATED GTP-BINDING PROTEIN 2"/>
    <property type="match status" value="1"/>
</dbReference>
<feature type="region of interest" description="Disordered" evidence="1">
    <location>
        <begin position="84"/>
        <end position="118"/>
    </location>
</feature>
<accession>A0ABQ7VWX9</accession>
<protein>
    <recommendedName>
        <fullName evidence="2">TGS domain-containing protein</fullName>
    </recommendedName>
</protein>
<dbReference type="Proteomes" id="UP000826656">
    <property type="component" value="Unassembled WGS sequence"/>
</dbReference>
<dbReference type="InterPro" id="IPR045001">
    <property type="entry name" value="DRG"/>
</dbReference>
<evidence type="ECO:0000313" key="4">
    <source>
        <dbReference type="Proteomes" id="UP000826656"/>
    </source>
</evidence>
<feature type="compositionally biased region" description="Basic and acidic residues" evidence="1">
    <location>
        <begin position="107"/>
        <end position="118"/>
    </location>
</feature>
<evidence type="ECO:0000259" key="2">
    <source>
        <dbReference type="PROSITE" id="PS51880"/>
    </source>
</evidence>
<dbReference type="SUPFAM" id="SSF81271">
    <property type="entry name" value="TGS-like"/>
    <property type="match status" value="1"/>
</dbReference>
<feature type="compositionally biased region" description="Basic and acidic residues" evidence="1">
    <location>
        <begin position="84"/>
        <end position="93"/>
    </location>
</feature>
<feature type="domain" description="TGS" evidence="2">
    <location>
        <begin position="6"/>
        <end position="84"/>
    </location>
</feature>